<dbReference type="OrthoDB" id="8244198at2"/>
<organism evidence="2 3">
    <name type="scientific">Frigidibacter albus</name>
    <dbReference type="NCBI Taxonomy" id="1465486"/>
    <lineage>
        <taxon>Bacteria</taxon>
        <taxon>Pseudomonadati</taxon>
        <taxon>Pseudomonadota</taxon>
        <taxon>Alphaproteobacteria</taxon>
        <taxon>Rhodobacterales</taxon>
        <taxon>Paracoccaceae</taxon>
        <taxon>Frigidibacter</taxon>
    </lineage>
</organism>
<comment type="caution">
    <text evidence="2">The sequence shown here is derived from an EMBL/GenBank/DDBJ whole genome shotgun (WGS) entry which is preliminary data.</text>
</comment>
<name>A0A6L8VHJ7_9RHOB</name>
<dbReference type="EMBL" id="WWNR01000007">
    <property type="protein sequence ID" value="MZQ89785.1"/>
    <property type="molecule type" value="Genomic_DNA"/>
</dbReference>
<evidence type="ECO:0000313" key="3">
    <source>
        <dbReference type="Proteomes" id="UP000477083"/>
    </source>
</evidence>
<evidence type="ECO:0000313" key="2">
    <source>
        <dbReference type="EMBL" id="MZQ89785.1"/>
    </source>
</evidence>
<protein>
    <submittedName>
        <fullName evidence="2">DUF1127 domain-containing protein</fullName>
    </submittedName>
</protein>
<dbReference type="AlphaFoldDB" id="A0A6L8VHJ7"/>
<feature type="domain" description="YjiS-like" evidence="1">
    <location>
        <begin position="28"/>
        <end position="60"/>
    </location>
</feature>
<dbReference type="InterPro" id="IPR009506">
    <property type="entry name" value="YjiS-like"/>
</dbReference>
<dbReference type="Proteomes" id="UP000477083">
    <property type="component" value="Unassembled WGS sequence"/>
</dbReference>
<reference evidence="2 3" key="1">
    <citation type="submission" date="2020-01" db="EMBL/GenBank/DDBJ databases">
        <title>Frigidibacter albus SP32T (=CGMCC 1.13995T).</title>
        <authorList>
            <person name="Liao X."/>
        </authorList>
    </citation>
    <scope>NUCLEOTIDE SEQUENCE [LARGE SCALE GENOMIC DNA]</scope>
    <source>
        <strain evidence="2 3">SP32</strain>
    </source>
</reference>
<evidence type="ECO:0000259" key="1">
    <source>
        <dbReference type="Pfam" id="PF06568"/>
    </source>
</evidence>
<sequence length="73" mass="8229">MAFANDIRSIEHGFADRIAAFFKNVQDARQRRKVFRQTLSELQALSGRELADLGINRSMITRVAAEAAYGTEK</sequence>
<dbReference type="Pfam" id="PF06568">
    <property type="entry name" value="YjiS-like"/>
    <property type="match status" value="1"/>
</dbReference>
<gene>
    <name evidence="2" type="ORF">GS660_11855</name>
</gene>
<accession>A0A6L8VHJ7</accession>
<proteinExistence type="predicted"/>
<dbReference type="RefSeq" id="WP_161346737.1">
    <property type="nucleotide sequence ID" value="NZ_BMGW01000007.1"/>
</dbReference>
<keyword evidence="3" id="KW-1185">Reference proteome</keyword>